<evidence type="ECO:0000313" key="4">
    <source>
        <dbReference type="Proteomes" id="UP000676336"/>
    </source>
</evidence>
<dbReference type="AlphaFoldDB" id="A0A8S3JBE5"/>
<feature type="non-terminal residue" evidence="3">
    <location>
        <position position="1"/>
    </location>
</feature>
<feature type="compositionally biased region" description="Polar residues" evidence="1">
    <location>
        <begin position="72"/>
        <end position="91"/>
    </location>
</feature>
<gene>
    <name evidence="2" type="ORF">BYL167_LOCUS71243</name>
    <name evidence="3" type="ORF">SMN809_LOCUS80087</name>
</gene>
<feature type="region of interest" description="Disordered" evidence="1">
    <location>
        <begin position="70"/>
        <end position="122"/>
    </location>
</feature>
<dbReference type="EMBL" id="CAJOBH010254927">
    <property type="protein sequence ID" value="CAF5146277.1"/>
    <property type="molecule type" value="Genomic_DNA"/>
</dbReference>
<organism evidence="3 4">
    <name type="scientific">Rotaria magnacalcarata</name>
    <dbReference type="NCBI Taxonomy" id="392030"/>
    <lineage>
        <taxon>Eukaryota</taxon>
        <taxon>Metazoa</taxon>
        <taxon>Spiralia</taxon>
        <taxon>Gnathifera</taxon>
        <taxon>Rotifera</taxon>
        <taxon>Eurotatoria</taxon>
        <taxon>Bdelloidea</taxon>
        <taxon>Philodinida</taxon>
        <taxon>Philodinidae</taxon>
        <taxon>Rotaria</taxon>
    </lineage>
</organism>
<evidence type="ECO:0000256" key="1">
    <source>
        <dbReference type="SAM" id="MobiDB-lite"/>
    </source>
</evidence>
<dbReference type="EMBL" id="CAJOBI010344292">
    <property type="protein sequence ID" value="CAF5216557.1"/>
    <property type="molecule type" value="Genomic_DNA"/>
</dbReference>
<comment type="caution">
    <text evidence="3">The sequence shown here is derived from an EMBL/GenBank/DDBJ whole genome shotgun (WGS) entry which is preliminary data.</text>
</comment>
<reference evidence="3" key="1">
    <citation type="submission" date="2021-02" db="EMBL/GenBank/DDBJ databases">
        <authorList>
            <person name="Nowell W R."/>
        </authorList>
    </citation>
    <scope>NUCLEOTIDE SEQUENCE</scope>
</reference>
<accession>A0A8S3JBE5</accession>
<sequence length="122" mass="14159">DDNNDHELLLEENSPNQKLNCEKKEQILSNRSELSYEIGTSGTFLPITRTPKGPFKVKVTDQIRPIEKIENLTYQEHPNTQTTSNNQYVSRTNDEKTNQSMSDMRNQKEQRIQPSLAPLQRN</sequence>
<proteinExistence type="predicted"/>
<name>A0A8S3JBE5_9BILA</name>
<dbReference type="Proteomes" id="UP000681967">
    <property type="component" value="Unassembled WGS sequence"/>
</dbReference>
<feature type="non-terminal residue" evidence="3">
    <location>
        <position position="122"/>
    </location>
</feature>
<dbReference type="Proteomes" id="UP000676336">
    <property type="component" value="Unassembled WGS sequence"/>
</dbReference>
<evidence type="ECO:0000313" key="2">
    <source>
        <dbReference type="EMBL" id="CAF5146277.1"/>
    </source>
</evidence>
<protein>
    <submittedName>
        <fullName evidence="3">Uncharacterized protein</fullName>
    </submittedName>
</protein>
<evidence type="ECO:0000313" key="3">
    <source>
        <dbReference type="EMBL" id="CAF5216557.1"/>
    </source>
</evidence>